<accession>A0AAI9ICP0</accession>
<comment type="similarity">
    <text evidence="1">Belongs to the aldolase class II family.</text>
</comment>
<dbReference type="NCBIfam" id="NF005451">
    <property type="entry name" value="PRK07044.1"/>
    <property type="match status" value="1"/>
</dbReference>
<dbReference type="SUPFAM" id="SSF53639">
    <property type="entry name" value="AraD/HMP-PK domain-like"/>
    <property type="match status" value="1"/>
</dbReference>
<gene>
    <name evidence="3" type="ORF">HFRIS_016597</name>
</gene>
<dbReference type="PANTHER" id="PTHR10672:SF3">
    <property type="entry name" value="PROTEIN HU-LI TAI SHAO"/>
    <property type="match status" value="1"/>
</dbReference>
<dbReference type="InterPro" id="IPR051017">
    <property type="entry name" value="Aldolase-II_Adducin_sf"/>
</dbReference>
<dbReference type="AlphaFoldDB" id="A0AAI9ICP0"/>
<dbReference type="Gene3D" id="3.40.225.10">
    <property type="entry name" value="Class II aldolase/adducin N-terminal domain"/>
    <property type="match status" value="1"/>
</dbReference>
<dbReference type="EMBL" id="AEEC02000024">
    <property type="protein sequence ID" value="EOA03690.1"/>
    <property type="molecule type" value="Genomic_DNA"/>
</dbReference>
<dbReference type="RefSeq" id="WP_006464566.1">
    <property type="nucleotide sequence ID" value="NZ_AEEC02000024.1"/>
</dbReference>
<sequence length="269" mass="29326">MAGVEFDEAEQAAARRLGLTAAEDVEWQARCELAALYRLLAHFRMTDLIDTHISARVPGQAGHFLINRYGVLFHEMRASDLVKVDAQGQAVQMGSTAAPAQRVNRAGFVIHSAVHQARPDLHCVIHTHTTAGIAVSAQRDGLLPISQHALKFYGKLAYHEYEGIALDTEERERLVAALGSHKAMILRNHGLLAAGESVAAAFHEIYFLERACQAQVAAQAGGAALHLPAEEVRLRAARQFDNDQASGIIDLAWEAALRLVQEQGPGYRC</sequence>
<evidence type="ECO:0000259" key="2">
    <source>
        <dbReference type="SMART" id="SM01007"/>
    </source>
</evidence>
<dbReference type="InterPro" id="IPR036409">
    <property type="entry name" value="Aldolase_II/adducin_N_sf"/>
</dbReference>
<dbReference type="Proteomes" id="UP000006772">
    <property type="component" value="Unassembled WGS sequence"/>
</dbReference>
<comment type="caution">
    <text evidence="3">The sequence shown here is derived from an EMBL/GenBank/DDBJ whole genome shotgun (WGS) entry which is preliminary data.</text>
</comment>
<proteinExistence type="inferred from homology"/>
<dbReference type="SMART" id="SM01007">
    <property type="entry name" value="Aldolase_II"/>
    <property type="match status" value="1"/>
</dbReference>
<dbReference type="Pfam" id="PF00596">
    <property type="entry name" value="Aldolase_II"/>
    <property type="match status" value="1"/>
</dbReference>
<evidence type="ECO:0000313" key="3">
    <source>
        <dbReference type="EMBL" id="EOA03690.1"/>
    </source>
</evidence>
<dbReference type="GO" id="GO:0005856">
    <property type="term" value="C:cytoskeleton"/>
    <property type="evidence" value="ECO:0007669"/>
    <property type="project" value="TreeGrafter"/>
</dbReference>
<name>A0AAI9ICP0_9BURK</name>
<reference evidence="3 4" key="1">
    <citation type="journal article" date="2013" name="Front. Microbiol.">
        <title>The genome of the endophytic bacterium H. frisingense GSF30(T) identifies diverse strategies in the Herbaspirillum genus to interact with plants.</title>
        <authorList>
            <person name="Straub D."/>
            <person name="Rothballer M."/>
            <person name="Hartmann A."/>
            <person name="Ludewig U."/>
        </authorList>
    </citation>
    <scope>NUCLEOTIDE SEQUENCE [LARGE SCALE GENOMIC DNA]</scope>
    <source>
        <strain evidence="3 4">GSF30</strain>
    </source>
</reference>
<organism evidence="3 4">
    <name type="scientific">Herbaspirillum frisingense GSF30</name>
    <dbReference type="NCBI Taxonomy" id="864073"/>
    <lineage>
        <taxon>Bacteria</taxon>
        <taxon>Pseudomonadati</taxon>
        <taxon>Pseudomonadota</taxon>
        <taxon>Betaproteobacteria</taxon>
        <taxon>Burkholderiales</taxon>
        <taxon>Oxalobacteraceae</taxon>
        <taxon>Herbaspirillum</taxon>
    </lineage>
</organism>
<evidence type="ECO:0000256" key="1">
    <source>
        <dbReference type="ARBA" id="ARBA00037961"/>
    </source>
</evidence>
<dbReference type="GO" id="GO:0051015">
    <property type="term" value="F:actin filament binding"/>
    <property type="evidence" value="ECO:0007669"/>
    <property type="project" value="TreeGrafter"/>
</dbReference>
<evidence type="ECO:0000313" key="4">
    <source>
        <dbReference type="Proteomes" id="UP000006772"/>
    </source>
</evidence>
<feature type="domain" description="Class II aldolase/adducin N-terminal" evidence="2">
    <location>
        <begin position="31"/>
        <end position="216"/>
    </location>
</feature>
<dbReference type="PANTHER" id="PTHR10672">
    <property type="entry name" value="ADDUCIN"/>
    <property type="match status" value="1"/>
</dbReference>
<dbReference type="InterPro" id="IPR001303">
    <property type="entry name" value="Aldolase_II/adducin_N"/>
</dbReference>
<protein>
    <submittedName>
        <fullName evidence="3">Aldolase II superfamily protein</fullName>
    </submittedName>
</protein>